<comment type="caution">
    <text evidence="3">The sequence shown here is derived from an EMBL/GenBank/DDBJ whole genome shotgun (WGS) entry which is preliminary data.</text>
</comment>
<proteinExistence type="inferred from homology"/>
<dbReference type="GO" id="GO:0016407">
    <property type="term" value="F:acetyltransferase activity"/>
    <property type="evidence" value="ECO:0007669"/>
    <property type="project" value="InterPro"/>
</dbReference>
<dbReference type="InterPro" id="IPR038765">
    <property type="entry name" value="Papain-like_cys_pep_sf"/>
</dbReference>
<dbReference type="PRINTS" id="PR01543">
    <property type="entry name" value="ANATRNSFRASE"/>
</dbReference>
<evidence type="ECO:0000256" key="1">
    <source>
        <dbReference type="ARBA" id="ARBA00006547"/>
    </source>
</evidence>
<dbReference type="Proteomes" id="UP001321760">
    <property type="component" value="Unassembled WGS sequence"/>
</dbReference>
<protein>
    <recommendedName>
        <fullName evidence="5">Arylamine N-acetyltransferase</fullName>
    </recommendedName>
</protein>
<comment type="similarity">
    <text evidence="1 2">Belongs to the arylamine N-acetyltransferase family.</text>
</comment>
<reference evidence="3" key="1">
    <citation type="journal article" date="2023" name="Mol. Phylogenet. Evol.">
        <title>Genome-scale phylogeny and comparative genomics of the fungal order Sordariales.</title>
        <authorList>
            <person name="Hensen N."/>
            <person name="Bonometti L."/>
            <person name="Westerberg I."/>
            <person name="Brannstrom I.O."/>
            <person name="Guillou S."/>
            <person name="Cros-Aarteil S."/>
            <person name="Calhoun S."/>
            <person name="Haridas S."/>
            <person name="Kuo A."/>
            <person name="Mondo S."/>
            <person name="Pangilinan J."/>
            <person name="Riley R."/>
            <person name="LaButti K."/>
            <person name="Andreopoulos B."/>
            <person name="Lipzen A."/>
            <person name="Chen C."/>
            <person name="Yan M."/>
            <person name="Daum C."/>
            <person name="Ng V."/>
            <person name="Clum A."/>
            <person name="Steindorff A."/>
            <person name="Ohm R.A."/>
            <person name="Martin F."/>
            <person name="Silar P."/>
            <person name="Natvig D.O."/>
            <person name="Lalanne C."/>
            <person name="Gautier V."/>
            <person name="Ament-Velasquez S.L."/>
            <person name="Kruys A."/>
            <person name="Hutchinson M.I."/>
            <person name="Powell A.J."/>
            <person name="Barry K."/>
            <person name="Miller A.N."/>
            <person name="Grigoriev I.V."/>
            <person name="Debuchy R."/>
            <person name="Gladieux P."/>
            <person name="Hiltunen Thoren M."/>
            <person name="Johannesson H."/>
        </authorList>
    </citation>
    <scope>NUCLEOTIDE SEQUENCE</scope>
    <source>
        <strain evidence="3">PSN243</strain>
    </source>
</reference>
<organism evidence="3 4">
    <name type="scientific">Podospora aff. communis PSN243</name>
    <dbReference type="NCBI Taxonomy" id="3040156"/>
    <lineage>
        <taxon>Eukaryota</taxon>
        <taxon>Fungi</taxon>
        <taxon>Dikarya</taxon>
        <taxon>Ascomycota</taxon>
        <taxon>Pezizomycotina</taxon>
        <taxon>Sordariomycetes</taxon>
        <taxon>Sordariomycetidae</taxon>
        <taxon>Sordariales</taxon>
        <taxon>Podosporaceae</taxon>
        <taxon>Podospora</taxon>
    </lineage>
</organism>
<evidence type="ECO:0000313" key="4">
    <source>
        <dbReference type="Proteomes" id="UP001321760"/>
    </source>
</evidence>
<evidence type="ECO:0000313" key="3">
    <source>
        <dbReference type="EMBL" id="KAK4455210.1"/>
    </source>
</evidence>
<name>A0AAV9H5E5_9PEZI</name>
<dbReference type="PANTHER" id="PTHR11786:SF0">
    <property type="entry name" value="ARYLAMINE N-ACETYLTRANSFERASE 4-RELATED"/>
    <property type="match status" value="1"/>
</dbReference>
<dbReference type="EMBL" id="MU865915">
    <property type="protein sequence ID" value="KAK4455210.1"/>
    <property type="molecule type" value="Genomic_DNA"/>
</dbReference>
<keyword evidence="2" id="KW-0012">Acyltransferase</keyword>
<dbReference type="AlphaFoldDB" id="A0AAV9H5E5"/>
<dbReference type="InterPro" id="IPR001447">
    <property type="entry name" value="Arylamine_N-AcTrfase"/>
</dbReference>
<evidence type="ECO:0000256" key="2">
    <source>
        <dbReference type="RuleBase" id="RU003452"/>
    </source>
</evidence>
<dbReference type="PANTHER" id="PTHR11786">
    <property type="entry name" value="N-HYDROXYARYLAMINE O-ACETYLTRANSFERASE"/>
    <property type="match status" value="1"/>
</dbReference>
<dbReference type="InterPro" id="IPR053710">
    <property type="entry name" value="Arylamine_NAT_domain_sf"/>
</dbReference>
<dbReference type="SUPFAM" id="SSF54001">
    <property type="entry name" value="Cysteine proteinases"/>
    <property type="match status" value="1"/>
</dbReference>
<keyword evidence="2" id="KW-0808">Transferase</keyword>
<sequence>MATYSPSQLDRYLEHINLPQQAFTSPHNGFPSELPHDRNAALALLHTLVTHQLATVPFESLSLHYSPTHTLSLHPQDLFTKIVNRRRGGYCMENNTFFGAILRTIGFTVTPVGGRVSHATAGRPGTGYMGWNHMVNLVTLSTTEDGQEEEKYLVDVGFGANGPVRPLLLTPGQETPAGIDAVRYKLRYEALPQHTDRSQRMWIYSYRNNADGKWLDAYAFAEMEFLPDDFAVMNLATSTLRTSFFVQSLFCVRMVVDGEGKPAGWTVLHGDKVTRRVRGRVEAEEEFKSEEQRVDALQRWFGIVLDEVEKRGIRELPTEIRGWKLG</sequence>
<keyword evidence="4" id="KW-1185">Reference proteome</keyword>
<accession>A0AAV9H5E5</accession>
<evidence type="ECO:0008006" key="5">
    <source>
        <dbReference type="Google" id="ProtNLM"/>
    </source>
</evidence>
<gene>
    <name evidence="3" type="ORF">QBC34DRAFT_391793</name>
</gene>
<dbReference type="Pfam" id="PF00797">
    <property type="entry name" value="Acetyltransf_2"/>
    <property type="match status" value="1"/>
</dbReference>
<reference evidence="3" key="2">
    <citation type="submission" date="2023-05" db="EMBL/GenBank/DDBJ databases">
        <authorList>
            <consortium name="Lawrence Berkeley National Laboratory"/>
            <person name="Steindorff A."/>
            <person name="Hensen N."/>
            <person name="Bonometti L."/>
            <person name="Westerberg I."/>
            <person name="Brannstrom I.O."/>
            <person name="Guillou S."/>
            <person name="Cros-Aarteil S."/>
            <person name="Calhoun S."/>
            <person name="Haridas S."/>
            <person name="Kuo A."/>
            <person name="Mondo S."/>
            <person name="Pangilinan J."/>
            <person name="Riley R."/>
            <person name="Labutti K."/>
            <person name="Andreopoulos B."/>
            <person name="Lipzen A."/>
            <person name="Chen C."/>
            <person name="Yanf M."/>
            <person name="Daum C."/>
            <person name="Ng V."/>
            <person name="Clum A."/>
            <person name="Ohm R."/>
            <person name="Martin F."/>
            <person name="Silar P."/>
            <person name="Natvig D."/>
            <person name="Lalanne C."/>
            <person name="Gautier V."/>
            <person name="Ament-Velasquez S.L."/>
            <person name="Kruys A."/>
            <person name="Hutchinson M.I."/>
            <person name="Powell A.J."/>
            <person name="Barry K."/>
            <person name="Miller A.N."/>
            <person name="Grigoriev I.V."/>
            <person name="Debuchy R."/>
            <person name="Gladieux P."/>
            <person name="Thoren M.H."/>
            <person name="Johannesson H."/>
        </authorList>
    </citation>
    <scope>NUCLEOTIDE SEQUENCE</scope>
    <source>
        <strain evidence="3">PSN243</strain>
    </source>
</reference>
<dbReference type="Gene3D" id="3.30.2140.20">
    <property type="match status" value="1"/>
</dbReference>